<protein>
    <submittedName>
        <fullName evidence="2">Uncharacterized protein</fullName>
    </submittedName>
</protein>
<evidence type="ECO:0000256" key="1">
    <source>
        <dbReference type="SAM" id="MobiDB-lite"/>
    </source>
</evidence>
<sequence>IFLPPPVCLVSTSDVNEQGLDGCEPGTELHLLRRCVCDYKVPFLNKNRHRCQMWNDVEKRRAAAITPTSSIGLVDLFAKWSASGGGGSENIITEIGNIFRQIKSTNSAGRPGQSPIPTRTGPL</sequence>
<feature type="region of interest" description="Disordered" evidence="1">
    <location>
        <begin position="103"/>
        <end position="123"/>
    </location>
</feature>
<name>A0A0H5QFD8_9EUKA</name>
<organism evidence="2">
    <name type="scientific">Spongospora subterranea</name>
    <dbReference type="NCBI Taxonomy" id="70186"/>
    <lineage>
        <taxon>Eukaryota</taxon>
        <taxon>Sar</taxon>
        <taxon>Rhizaria</taxon>
        <taxon>Endomyxa</taxon>
        <taxon>Phytomyxea</taxon>
        <taxon>Plasmodiophorida</taxon>
        <taxon>Plasmodiophoridae</taxon>
        <taxon>Spongospora</taxon>
    </lineage>
</organism>
<dbReference type="AlphaFoldDB" id="A0A0H5QFD8"/>
<evidence type="ECO:0000313" key="2">
    <source>
        <dbReference type="EMBL" id="CRZ00763.1"/>
    </source>
</evidence>
<reference evidence="2" key="1">
    <citation type="submission" date="2015-04" db="EMBL/GenBank/DDBJ databases">
        <title>The genome sequence of the plant pathogenic Rhizarian Plasmodiophora brassicae reveals insights in its biotrophic life cycle and the origin of chitin synthesis.</title>
        <authorList>
            <person name="Schwelm A."/>
            <person name="Fogelqvist J."/>
            <person name="Knaust A."/>
            <person name="Julke S."/>
            <person name="Lilja T."/>
            <person name="Dhandapani V."/>
            <person name="Bonilla-Rosso G."/>
            <person name="Karlsson M."/>
            <person name="Shevchenko A."/>
            <person name="Choi S.R."/>
            <person name="Kim H.G."/>
            <person name="Park J.Y."/>
            <person name="Lim Y.P."/>
            <person name="Ludwig-Muller J."/>
            <person name="Dixelius C."/>
        </authorList>
    </citation>
    <scope>NUCLEOTIDE SEQUENCE</scope>
    <source>
        <tissue evidence="2">Potato root galls</tissue>
    </source>
</reference>
<feature type="non-terminal residue" evidence="2">
    <location>
        <position position="1"/>
    </location>
</feature>
<dbReference type="EMBL" id="HACM01000321">
    <property type="protein sequence ID" value="CRZ00763.1"/>
    <property type="molecule type" value="Transcribed_RNA"/>
</dbReference>
<accession>A0A0H5QFD8</accession>
<proteinExistence type="predicted"/>